<name>A0ABY5JVT0_9BACI</name>
<feature type="domain" description="D-isomer specific 2-hydroxyacid dehydrogenase NAD-binding" evidence="6">
    <location>
        <begin position="107"/>
        <end position="284"/>
    </location>
</feature>
<dbReference type="SUPFAM" id="SSF51735">
    <property type="entry name" value="NAD(P)-binding Rossmann-fold domains"/>
    <property type="match status" value="1"/>
</dbReference>
<dbReference type="Pfam" id="PF00389">
    <property type="entry name" value="2-Hacid_dh"/>
    <property type="match status" value="1"/>
</dbReference>
<sequence length="320" mass="35078">MKVVVTDVTFKNYDIERALFEEMGVEFVVADCKTTEDLVKVAKDADALLNAAFQLTKERLALLPNLKVICRYGIGFDTIDVNAATEQGVYVANVQDYCHDEVADHALTLILASARKIIPLHQGLKQNVHSTVFDQAPIRRIRTQTVGLVSFGNIARNLSGKLKAIGYSVIAFDPYCSVEVAEEFGVELVSLEELMKKSDIISVHAPLNNATHHLINEAMLTMAKEEAIIINTGRGPVIDEKALIKALQDKTIAGAALDVFETEPLSKDNPLLEMDNVIVTPHAAFYSDESAAEMKTKAAENIKQVLVGGVPRYLVNTDIL</sequence>
<dbReference type="PANTHER" id="PTHR43761:SF1">
    <property type="entry name" value="D-ISOMER SPECIFIC 2-HYDROXYACID DEHYDROGENASE CATALYTIC DOMAIN-CONTAINING PROTEIN-RELATED"/>
    <property type="match status" value="1"/>
</dbReference>
<dbReference type="InterPro" id="IPR006140">
    <property type="entry name" value="D-isomer_DH_NAD-bd"/>
</dbReference>
<feature type="domain" description="D-isomer specific 2-hydroxyacid dehydrogenase catalytic" evidence="5">
    <location>
        <begin position="14"/>
        <end position="316"/>
    </location>
</feature>
<proteinExistence type="inferred from homology"/>
<evidence type="ECO:0000256" key="1">
    <source>
        <dbReference type="ARBA" id="ARBA00005854"/>
    </source>
</evidence>
<evidence type="ECO:0000256" key="3">
    <source>
        <dbReference type="ARBA" id="ARBA00023027"/>
    </source>
</evidence>
<dbReference type="EMBL" id="CP101914">
    <property type="protein sequence ID" value="UUI02962.1"/>
    <property type="molecule type" value="Genomic_DNA"/>
</dbReference>
<keyword evidence="3" id="KW-0520">NAD</keyword>
<evidence type="ECO:0000313" key="8">
    <source>
        <dbReference type="Proteomes" id="UP001059773"/>
    </source>
</evidence>
<dbReference type="Gene3D" id="3.40.50.720">
    <property type="entry name" value="NAD(P)-binding Rossmann-like Domain"/>
    <property type="match status" value="2"/>
</dbReference>
<keyword evidence="2 4" id="KW-0560">Oxidoreductase</keyword>
<evidence type="ECO:0000256" key="4">
    <source>
        <dbReference type="RuleBase" id="RU003719"/>
    </source>
</evidence>
<dbReference type="Pfam" id="PF02826">
    <property type="entry name" value="2-Hacid_dh_C"/>
    <property type="match status" value="1"/>
</dbReference>
<gene>
    <name evidence="7" type="ORF">NP439_23525</name>
</gene>
<organism evidence="7 8">
    <name type="scientific">Oceanobacillus jeddahense</name>
    <dbReference type="NCBI Taxonomy" id="1462527"/>
    <lineage>
        <taxon>Bacteria</taxon>
        <taxon>Bacillati</taxon>
        <taxon>Bacillota</taxon>
        <taxon>Bacilli</taxon>
        <taxon>Bacillales</taxon>
        <taxon>Bacillaceae</taxon>
        <taxon>Oceanobacillus</taxon>
    </lineage>
</organism>
<evidence type="ECO:0000313" key="7">
    <source>
        <dbReference type="EMBL" id="UUI02962.1"/>
    </source>
</evidence>
<dbReference type="PANTHER" id="PTHR43761">
    <property type="entry name" value="D-ISOMER SPECIFIC 2-HYDROXYACID DEHYDROGENASE FAMILY PROTEIN (AFU_ORTHOLOGUE AFUA_1G13630)"/>
    <property type="match status" value="1"/>
</dbReference>
<dbReference type="InterPro" id="IPR036291">
    <property type="entry name" value="NAD(P)-bd_dom_sf"/>
</dbReference>
<protein>
    <submittedName>
        <fullName evidence="7">C-terminal binding protein</fullName>
    </submittedName>
</protein>
<dbReference type="InterPro" id="IPR050418">
    <property type="entry name" value="D-iso_2-hydroxyacid_DH_PdxB"/>
</dbReference>
<keyword evidence="8" id="KW-1185">Reference proteome</keyword>
<accession>A0ABY5JVT0</accession>
<evidence type="ECO:0000259" key="5">
    <source>
        <dbReference type="Pfam" id="PF00389"/>
    </source>
</evidence>
<dbReference type="InterPro" id="IPR043322">
    <property type="entry name" value="CtBP"/>
</dbReference>
<evidence type="ECO:0000259" key="6">
    <source>
        <dbReference type="Pfam" id="PF02826"/>
    </source>
</evidence>
<dbReference type="RefSeq" id="WP_256708148.1">
    <property type="nucleotide sequence ID" value="NZ_CP101914.1"/>
</dbReference>
<reference evidence="7" key="1">
    <citation type="submission" date="2022-07" db="EMBL/GenBank/DDBJ databases">
        <title>FELIX.</title>
        <authorList>
            <person name="Wan K.H."/>
            <person name="Park S."/>
            <person name="Lawrence Q."/>
            <person name="Eichenberger J.P."/>
            <person name="Booth B.W."/>
            <person name="Piaggio A.J."/>
            <person name="Chandler J.C."/>
            <person name="Franklin A.B."/>
            <person name="Celniker S.E."/>
        </authorList>
    </citation>
    <scope>NUCLEOTIDE SEQUENCE</scope>
    <source>
        <strain evidence="7">QA-1986 374</strain>
    </source>
</reference>
<dbReference type="SUPFAM" id="SSF52283">
    <property type="entry name" value="Formate/glycerate dehydrogenase catalytic domain-like"/>
    <property type="match status" value="1"/>
</dbReference>
<comment type="similarity">
    <text evidence="1 4">Belongs to the D-isomer specific 2-hydroxyacid dehydrogenase family.</text>
</comment>
<dbReference type="InterPro" id="IPR006139">
    <property type="entry name" value="D-isomer_2_OHA_DH_cat_dom"/>
</dbReference>
<dbReference type="Proteomes" id="UP001059773">
    <property type="component" value="Chromosome"/>
</dbReference>
<evidence type="ECO:0000256" key="2">
    <source>
        <dbReference type="ARBA" id="ARBA00023002"/>
    </source>
</evidence>
<dbReference type="CDD" id="cd05299">
    <property type="entry name" value="CtBP_dh"/>
    <property type="match status" value="1"/>
</dbReference>